<dbReference type="EMBL" id="JBHRXE010000060">
    <property type="protein sequence ID" value="MFC3571434.1"/>
    <property type="molecule type" value="Genomic_DNA"/>
</dbReference>
<dbReference type="RefSeq" id="WP_379033293.1">
    <property type="nucleotide sequence ID" value="NZ_JBHRXE010000060.1"/>
</dbReference>
<proteinExistence type="predicted"/>
<gene>
    <name evidence="2" type="ORF">ACFOMP_18430</name>
</gene>
<comment type="caution">
    <text evidence="2">The sequence shown here is derived from an EMBL/GenBank/DDBJ whole genome shotgun (WGS) entry which is preliminary data.</text>
</comment>
<sequence>MSNALAIAAVTAILRDRLNDGLLNANLDSIGQFSVTSSPPDRLEGDAEPSNRLNIYLWNVTRNAAWSSQRLPARSASGARLDNPWLALDLHYILTATGAEDLNAEILLGYGMQVLHETPVLTRADIRISLGGADPAVDASLLPAPLRLLVAADLAEQFEQIRVTQAVPESRDLGQIEALSNIWSAFSAPLRASALYQVACVLIESRRPARSALPVLTIGGRTAPLQAPRILRVTALPGGAGTLPEPMAAILPGGWVAAEGTALAAERMRVMLGARPVTVAAANVDARRIDLQLPADQPAGIARLTVDHLFEPAPGQAERLWESSNALPFAIAPVVTAVARAGTVTAGRFTGSVTLTLGHPVGERQAAALLFNPLPGGSAPAFSVPAQRVEGSTDRIRADLAGVVAAEYVVRAEIDGAASLPTLGPQGFDGPVADLDP</sequence>
<evidence type="ECO:0000313" key="2">
    <source>
        <dbReference type="EMBL" id="MFC3571434.1"/>
    </source>
</evidence>
<dbReference type="Proteomes" id="UP001595596">
    <property type="component" value="Unassembled WGS sequence"/>
</dbReference>
<accession>A0ABV7S3C0</accession>
<name>A0ABV7S3C0_9RHOB</name>
<dbReference type="Pfam" id="PF14065">
    <property type="entry name" value="Pvc16_N"/>
    <property type="match status" value="1"/>
</dbReference>
<keyword evidence="3" id="KW-1185">Reference proteome</keyword>
<organism evidence="2 3">
    <name type="scientific">Paracoccus simplex</name>
    <dbReference type="NCBI Taxonomy" id="2086346"/>
    <lineage>
        <taxon>Bacteria</taxon>
        <taxon>Pseudomonadati</taxon>
        <taxon>Pseudomonadota</taxon>
        <taxon>Alphaproteobacteria</taxon>
        <taxon>Rhodobacterales</taxon>
        <taxon>Paracoccaceae</taxon>
        <taxon>Paracoccus</taxon>
    </lineage>
</organism>
<evidence type="ECO:0000313" key="3">
    <source>
        <dbReference type="Proteomes" id="UP001595596"/>
    </source>
</evidence>
<protein>
    <submittedName>
        <fullName evidence="2">DUF4255 domain-containing protein</fullName>
    </submittedName>
</protein>
<reference evidence="3" key="1">
    <citation type="journal article" date="2019" name="Int. J. Syst. Evol. Microbiol.">
        <title>The Global Catalogue of Microorganisms (GCM) 10K type strain sequencing project: providing services to taxonomists for standard genome sequencing and annotation.</title>
        <authorList>
            <consortium name="The Broad Institute Genomics Platform"/>
            <consortium name="The Broad Institute Genome Sequencing Center for Infectious Disease"/>
            <person name="Wu L."/>
            <person name="Ma J."/>
        </authorList>
    </citation>
    <scope>NUCLEOTIDE SEQUENCE [LARGE SCALE GENOMIC DNA]</scope>
    <source>
        <strain evidence="3">VKM B-3226</strain>
    </source>
</reference>
<dbReference type="InterPro" id="IPR025351">
    <property type="entry name" value="Pvc16_N"/>
</dbReference>
<evidence type="ECO:0000259" key="1">
    <source>
        <dbReference type="Pfam" id="PF14065"/>
    </source>
</evidence>
<feature type="domain" description="Pvc16 N-terminal" evidence="1">
    <location>
        <begin position="9"/>
        <end position="216"/>
    </location>
</feature>